<feature type="transmembrane region" description="Helical" evidence="2">
    <location>
        <begin position="40"/>
        <end position="59"/>
    </location>
</feature>
<feature type="region of interest" description="Disordered" evidence="1">
    <location>
        <begin position="1"/>
        <end position="20"/>
    </location>
</feature>
<comment type="caution">
    <text evidence="3">The sequence shown here is derived from an EMBL/GenBank/DDBJ whole genome shotgun (WGS) entry which is preliminary data.</text>
</comment>
<dbReference type="Proteomes" id="UP001247754">
    <property type="component" value="Unassembled WGS sequence"/>
</dbReference>
<evidence type="ECO:0000313" key="4">
    <source>
        <dbReference type="Proteomes" id="UP001247754"/>
    </source>
</evidence>
<sequence length="74" mass="7262">MQMTRTAACRVAGGHGATGGPVAKCLSERGDGRRAARRRALGALAGVLLLLALAVWQAGVADMPPPPAGTAAGG</sequence>
<protein>
    <submittedName>
        <fullName evidence="3">Uncharacterized protein</fullName>
    </submittedName>
</protein>
<keyword evidence="2" id="KW-0472">Membrane</keyword>
<name>A0ABU1F978_9RHOB</name>
<keyword evidence="2" id="KW-1133">Transmembrane helix</keyword>
<keyword evidence="4" id="KW-1185">Reference proteome</keyword>
<evidence type="ECO:0000256" key="1">
    <source>
        <dbReference type="SAM" id="MobiDB-lite"/>
    </source>
</evidence>
<evidence type="ECO:0000256" key="2">
    <source>
        <dbReference type="SAM" id="Phobius"/>
    </source>
</evidence>
<accession>A0ABU1F978</accession>
<dbReference type="EMBL" id="JAVKPH010000013">
    <property type="protein sequence ID" value="MDR5653425.1"/>
    <property type="molecule type" value="Genomic_DNA"/>
</dbReference>
<dbReference type="RefSeq" id="WP_310457663.1">
    <property type="nucleotide sequence ID" value="NZ_JAVKPH010000013.1"/>
</dbReference>
<gene>
    <name evidence="3" type="ORF">RGD00_12480</name>
</gene>
<reference evidence="3 4" key="1">
    <citation type="submission" date="2023-09" db="EMBL/GenBank/DDBJ databases">
        <title>Xinfangfangia sedmenti sp. nov., isolated the sedment.</title>
        <authorList>
            <person name="Xu L."/>
        </authorList>
    </citation>
    <scope>NUCLEOTIDE SEQUENCE [LARGE SCALE GENOMIC DNA]</scope>
    <source>
        <strain evidence="3 4">LG-4</strain>
    </source>
</reference>
<proteinExistence type="predicted"/>
<keyword evidence="2" id="KW-0812">Transmembrane</keyword>
<organism evidence="3 4">
    <name type="scientific">Ruixingdingia sedimenti</name>
    <dbReference type="NCBI Taxonomy" id="3073604"/>
    <lineage>
        <taxon>Bacteria</taxon>
        <taxon>Pseudomonadati</taxon>
        <taxon>Pseudomonadota</taxon>
        <taxon>Alphaproteobacteria</taxon>
        <taxon>Rhodobacterales</taxon>
        <taxon>Paracoccaceae</taxon>
        <taxon>Ruixingdingia</taxon>
    </lineage>
</organism>
<evidence type="ECO:0000313" key="3">
    <source>
        <dbReference type="EMBL" id="MDR5653425.1"/>
    </source>
</evidence>